<protein>
    <submittedName>
        <fullName evidence="6">Quinate repressor protein</fullName>
    </submittedName>
</protein>
<dbReference type="InterPro" id="IPR013708">
    <property type="entry name" value="Shikimate_DH-bd_N"/>
</dbReference>
<dbReference type="Gene3D" id="3.40.50.300">
    <property type="entry name" value="P-loop containing nucleotide triphosphate hydrolases"/>
    <property type="match status" value="1"/>
</dbReference>
<accession>A0A9P7UFQ4</accession>
<dbReference type="Pfam" id="PF01487">
    <property type="entry name" value="DHquinase_I"/>
    <property type="match status" value="1"/>
</dbReference>
<comment type="similarity">
    <text evidence="2">In the N-terminal section; belongs to the shikimate kinase family.</text>
</comment>
<dbReference type="Proteomes" id="UP000699042">
    <property type="component" value="Unassembled WGS sequence"/>
</dbReference>
<keyword evidence="7" id="KW-1185">Reference proteome</keyword>
<dbReference type="NCBIfam" id="TIGR01809">
    <property type="entry name" value="Shik-DH-AROM"/>
    <property type="match status" value="1"/>
</dbReference>
<dbReference type="InterPro" id="IPR041121">
    <property type="entry name" value="SDH_C"/>
</dbReference>
<dbReference type="GO" id="GO:0005737">
    <property type="term" value="C:cytoplasm"/>
    <property type="evidence" value="ECO:0007669"/>
    <property type="project" value="InterPro"/>
</dbReference>
<organism evidence="6 7">
    <name type="scientific">Colletotrichum scovillei</name>
    <dbReference type="NCBI Taxonomy" id="1209932"/>
    <lineage>
        <taxon>Eukaryota</taxon>
        <taxon>Fungi</taxon>
        <taxon>Dikarya</taxon>
        <taxon>Ascomycota</taxon>
        <taxon>Pezizomycotina</taxon>
        <taxon>Sordariomycetes</taxon>
        <taxon>Hypocreomycetidae</taxon>
        <taxon>Glomerellales</taxon>
        <taxon>Glomerellaceae</taxon>
        <taxon>Colletotrichum</taxon>
        <taxon>Colletotrichum acutatum species complex</taxon>
    </lineage>
</organism>
<feature type="domain" description="Shikimate dehydrogenase substrate binding N-terminal" evidence="4">
    <location>
        <begin position="833"/>
        <end position="914"/>
    </location>
</feature>
<dbReference type="Pfam" id="PF08501">
    <property type="entry name" value="Shikimate_dh_N"/>
    <property type="match status" value="2"/>
</dbReference>
<feature type="domain" description="Shikimate dehydrogenase substrate binding N-terminal" evidence="4">
    <location>
        <begin position="510"/>
        <end position="590"/>
    </location>
</feature>
<dbReference type="PANTHER" id="PTHR21089">
    <property type="entry name" value="SHIKIMATE DEHYDROGENASE"/>
    <property type="match status" value="1"/>
</dbReference>
<feature type="domain" description="Quinate/shikimate 5-dehydrogenase/glutamyl-tRNA reductase" evidence="3">
    <location>
        <begin position="946"/>
        <end position="1007"/>
    </location>
</feature>
<dbReference type="GO" id="GO:0003855">
    <property type="term" value="F:3-dehydroquinate dehydratase activity"/>
    <property type="evidence" value="ECO:0007669"/>
    <property type="project" value="InterPro"/>
</dbReference>
<dbReference type="InterPro" id="IPR006151">
    <property type="entry name" value="Shikm_DH/Glu-tRNA_Rdtase"/>
</dbReference>
<evidence type="ECO:0000313" key="6">
    <source>
        <dbReference type="EMBL" id="KAG7047020.1"/>
    </source>
</evidence>
<dbReference type="CDD" id="cd00502">
    <property type="entry name" value="DHQase_I"/>
    <property type="match status" value="1"/>
</dbReference>
<gene>
    <name evidence="6" type="ORF">JMJ77_015237</name>
</gene>
<comment type="similarity">
    <text evidence="1">In the 2nd section; belongs to the type-I 3-dehydroquinase family.</text>
</comment>
<dbReference type="CDD" id="cd01065">
    <property type="entry name" value="NAD_bind_Shikimate_DH"/>
    <property type="match status" value="2"/>
</dbReference>
<dbReference type="GO" id="GO:0004764">
    <property type="term" value="F:shikimate 3-dehydrogenase (NADP+) activity"/>
    <property type="evidence" value="ECO:0007669"/>
    <property type="project" value="InterPro"/>
</dbReference>
<sequence length="1116" mass="122620">MMPTLPLVGPAVNSIKSFGQQSPPHPSWHGFTPGRRSYAPDASIVLVGIRGTGRSTLAVIAASALGFRLLDADQQFFQMTGLSRASYKTQHGTAEYRREELKLLHSMLFENPTKSIIACGPGAVEETGQAWLAEYGQTHPIIYVLRDAEDVKEHLKVWDTDAITRLFQLSGPTHRSISNFEFYNISDTLGKASGELATIPGHQSPRSLALKRVEYDFLGLIDSIMESDRQGSERYRATEGSASLPLERRPYTYSLNLPMSLVETAGPELRNITTTADVAELVIPVRELQATSTEFDDATANRVCRLLYAVRRFTRLPIILNFELESSSTGIMSGFSPEHASAYYLDVLNHGLRLAPEYLCVDLRCDENIIRDLVASKGTTKIIAHYTCNSLSPSGWRNPGLEDKMRLAEDLGCDVVRICREAKSTKDNFEIQHFKHGAGKPRDVTIPLIAYNTGRLGRMSCFMNPTFTPVTMNLLRRLAPGGSPHCLLTIREAQKALYSSFLLDPMYFGIYGTNASTSLSPCMHNPAFKFCGMPHEYKIFQQPTLNYLRKLISDENFGGASITAPFKKEVFAIVDFTSPEARAIGAVNTLVPLRSRNIESLLDRNRAGPVVALYGDNTDWIGIHTCIRHNLSPINGVKRRTTALVVGAGGMARAAIYGLLRLGVRTVLIHNRTTRTAEEVVRHFNGYRFTSDGASTPTEVNVSPKVDAAPNSPTIRVLESKDDKWPDDADFPTIVVSCISAREVDGESSADTSLPPGWLASPTGGVAIELSYTPLETPLLKQIRSMSDQGWIAVDGLSVLPEQGKRQFELFTARKPPIEMMRSPSVPKRNFFIFGHNISHTLSPTLHNTGFRELALPHHYGIHQTESVDASVESIINANDFGGASVTFPHKLQIGKLLDAVTPCAQKIGAVNTVLVEEDSEKGRRRLVGDNTDWHGIRRCIERSGLSDLRSSTALVLGAGGAARAACYAIQELGITQLLVVNRTISKAAEMAAQFPALDCHVFQTLEDAVSAERERDGPGKLSLKVIVACVPADDLGEEKIPAGLFGAEKGVLVEMAYRPQVTGMMKTASRHPGWTIFKGVDVLEEQAYAQFELWTGREAPVEAMRAALQAKIKER</sequence>
<comment type="caution">
    <text evidence="6">The sequence shown here is derived from an EMBL/GenBank/DDBJ whole genome shotgun (WGS) entry which is preliminary data.</text>
</comment>
<evidence type="ECO:0000256" key="2">
    <source>
        <dbReference type="ARBA" id="ARBA00009349"/>
    </source>
</evidence>
<dbReference type="Gene3D" id="3.20.20.70">
    <property type="entry name" value="Aldolase class I"/>
    <property type="match status" value="1"/>
</dbReference>
<reference evidence="6" key="1">
    <citation type="submission" date="2021-05" db="EMBL/GenBank/DDBJ databases">
        <title>Comparative genomics of three Colletotrichum scovillei strains and genetic complementation revealed genes involved fungal growth and virulence on chili pepper.</title>
        <authorList>
            <person name="Hsieh D.-K."/>
            <person name="Chuang S.-C."/>
            <person name="Chen C.-Y."/>
            <person name="Chao Y.-T."/>
            <person name="Lu M.-Y.J."/>
            <person name="Lee M.-H."/>
            <person name="Shih M.-C."/>
        </authorList>
    </citation>
    <scope>NUCLEOTIDE SEQUENCE</scope>
    <source>
        <strain evidence="6">Coll-153</strain>
    </source>
</reference>
<dbReference type="GO" id="GO:0019632">
    <property type="term" value="P:shikimate metabolic process"/>
    <property type="evidence" value="ECO:0007669"/>
    <property type="project" value="TreeGrafter"/>
</dbReference>
<evidence type="ECO:0000259" key="3">
    <source>
        <dbReference type="Pfam" id="PF01488"/>
    </source>
</evidence>
<feature type="domain" description="Quinate/shikimate 5-dehydrogenase/glutamyl-tRNA reductase" evidence="3">
    <location>
        <begin position="640"/>
        <end position="688"/>
    </location>
</feature>
<dbReference type="SUPFAM" id="SSF52540">
    <property type="entry name" value="P-loop containing nucleoside triphosphate hydrolases"/>
    <property type="match status" value="1"/>
</dbReference>
<evidence type="ECO:0000259" key="5">
    <source>
        <dbReference type="Pfam" id="PF18317"/>
    </source>
</evidence>
<dbReference type="InterPro" id="IPR036291">
    <property type="entry name" value="NAD(P)-bd_dom_sf"/>
</dbReference>
<evidence type="ECO:0000259" key="4">
    <source>
        <dbReference type="Pfam" id="PF08501"/>
    </source>
</evidence>
<dbReference type="SUPFAM" id="SSF51569">
    <property type="entry name" value="Aldolase"/>
    <property type="match status" value="1"/>
</dbReference>
<evidence type="ECO:0000313" key="7">
    <source>
        <dbReference type="Proteomes" id="UP000699042"/>
    </source>
</evidence>
<dbReference type="PRINTS" id="PR01100">
    <property type="entry name" value="SHIKIMTKNASE"/>
</dbReference>
<dbReference type="Pfam" id="PF01488">
    <property type="entry name" value="Shikimate_DH"/>
    <property type="match status" value="2"/>
</dbReference>
<dbReference type="InterPro" id="IPR001381">
    <property type="entry name" value="DHquinase_I"/>
</dbReference>
<feature type="domain" description="SDH C-terminal" evidence="5">
    <location>
        <begin position="1080"/>
        <end position="1110"/>
    </location>
</feature>
<dbReference type="InterPro" id="IPR022893">
    <property type="entry name" value="Shikimate_DH_fam"/>
</dbReference>
<dbReference type="Pfam" id="PF01202">
    <property type="entry name" value="SKI"/>
    <property type="match status" value="1"/>
</dbReference>
<dbReference type="InterPro" id="IPR010110">
    <property type="entry name" value="Shikimate_DH_AroM-type"/>
</dbReference>
<dbReference type="SUPFAM" id="SSF53223">
    <property type="entry name" value="Aminoacid dehydrogenase-like, N-terminal domain"/>
    <property type="match status" value="2"/>
</dbReference>
<dbReference type="EMBL" id="JAESDN010000008">
    <property type="protein sequence ID" value="KAG7047020.1"/>
    <property type="molecule type" value="Genomic_DNA"/>
</dbReference>
<proteinExistence type="inferred from homology"/>
<dbReference type="Gene3D" id="3.40.50.720">
    <property type="entry name" value="NAD(P)-binding Rossmann-like Domain"/>
    <property type="match status" value="2"/>
</dbReference>
<dbReference type="InterPro" id="IPR013785">
    <property type="entry name" value="Aldolase_TIM"/>
</dbReference>
<dbReference type="Gene3D" id="3.40.50.10860">
    <property type="entry name" value="Leucine Dehydrogenase, chain A, domain 1"/>
    <property type="match status" value="2"/>
</dbReference>
<dbReference type="InterPro" id="IPR046346">
    <property type="entry name" value="Aminoacid_DH-like_N_sf"/>
</dbReference>
<dbReference type="PANTHER" id="PTHR21089:SF1">
    <property type="entry name" value="BIFUNCTIONAL 3-DEHYDROQUINATE DEHYDRATASE_SHIKIMATE DEHYDROGENASE, CHLOROPLASTIC"/>
    <property type="match status" value="1"/>
</dbReference>
<evidence type="ECO:0000256" key="1">
    <source>
        <dbReference type="ARBA" id="ARBA00006477"/>
    </source>
</evidence>
<dbReference type="Pfam" id="PF18317">
    <property type="entry name" value="SDH_C"/>
    <property type="match status" value="1"/>
</dbReference>
<name>A0A9P7UFQ4_9PEZI</name>
<dbReference type="InterPro" id="IPR031322">
    <property type="entry name" value="Shikimate/glucono_kinase"/>
</dbReference>
<dbReference type="InterPro" id="IPR027417">
    <property type="entry name" value="P-loop_NTPase"/>
</dbReference>
<dbReference type="AlphaFoldDB" id="A0A9P7UFQ4"/>
<dbReference type="GO" id="GO:0009423">
    <property type="term" value="P:chorismate biosynthetic process"/>
    <property type="evidence" value="ECO:0007669"/>
    <property type="project" value="TreeGrafter"/>
</dbReference>
<dbReference type="SUPFAM" id="SSF51735">
    <property type="entry name" value="NAD(P)-binding Rossmann-fold domains"/>
    <property type="match status" value="2"/>
</dbReference>